<protein>
    <submittedName>
        <fullName evidence="1">Uncharacterized protein</fullName>
    </submittedName>
</protein>
<proteinExistence type="predicted"/>
<keyword evidence="2" id="KW-1185">Reference proteome</keyword>
<sequence length="185" mass="21552">MGSFQAVLQEKLVGEFGQEVLGCRCAGGKTTHGHCGYHFHFMSNEEKPWCRTKYGCGHYSIKGPWVYCDPRGVERRRADDGKLYNALDFKKFYPKDGKEKWASAANYQETRVARNGKAYKANEFRDYYIDYLGEEGWLSEWTNAKEETRKANDGKFYTFDEFVQHYGKDTSWKMWDGAGKLRPEL</sequence>
<dbReference type="AlphaFoldDB" id="A0A812WR14"/>
<dbReference type="OrthoDB" id="430029at2759"/>
<name>A0A812WR14_SYMPI</name>
<dbReference type="EMBL" id="CAJNIZ010044686">
    <property type="protein sequence ID" value="CAE7697929.1"/>
    <property type="molecule type" value="Genomic_DNA"/>
</dbReference>
<evidence type="ECO:0000313" key="2">
    <source>
        <dbReference type="Proteomes" id="UP000649617"/>
    </source>
</evidence>
<gene>
    <name evidence="1" type="ORF">SPIL2461_LOCUS19602</name>
</gene>
<evidence type="ECO:0000313" key="1">
    <source>
        <dbReference type="EMBL" id="CAE7697929.1"/>
    </source>
</evidence>
<comment type="caution">
    <text evidence="1">The sequence shown here is derived from an EMBL/GenBank/DDBJ whole genome shotgun (WGS) entry which is preliminary data.</text>
</comment>
<reference evidence="1" key="1">
    <citation type="submission" date="2021-02" db="EMBL/GenBank/DDBJ databases">
        <authorList>
            <person name="Dougan E. K."/>
            <person name="Rhodes N."/>
            <person name="Thang M."/>
            <person name="Chan C."/>
        </authorList>
    </citation>
    <scope>NUCLEOTIDE SEQUENCE</scope>
</reference>
<dbReference type="Proteomes" id="UP000649617">
    <property type="component" value="Unassembled WGS sequence"/>
</dbReference>
<organism evidence="1 2">
    <name type="scientific">Symbiodinium pilosum</name>
    <name type="common">Dinoflagellate</name>
    <dbReference type="NCBI Taxonomy" id="2952"/>
    <lineage>
        <taxon>Eukaryota</taxon>
        <taxon>Sar</taxon>
        <taxon>Alveolata</taxon>
        <taxon>Dinophyceae</taxon>
        <taxon>Suessiales</taxon>
        <taxon>Symbiodiniaceae</taxon>
        <taxon>Symbiodinium</taxon>
    </lineage>
</organism>
<accession>A0A812WR14</accession>